<dbReference type="EMBL" id="QYBA01000175">
    <property type="protein sequence ID" value="TKY91551.1"/>
    <property type="molecule type" value="Genomic_DNA"/>
</dbReference>
<gene>
    <name evidence="1" type="ORF">C5S46_05260</name>
</gene>
<accession>A0AC61SAG3</accession>
<sequence>IEADAEMFDFFKGFINTTSPNNAEVENISIEKYINSIPPIETCMQAFQMEQCGKGIPILIKMLEKQDQMLGKQDQMLDKQDEMTVLQKETIVTIKTEGEKTRDVISGHISQDIEDLKQEISHIKDTMAKIANKVGVEV</sequence>
<name>A0AC61SAG3_9EURY</name>
<reference evidence="1" key="1">
    <citation type="submission" date="2018-09" db="EMBL/GenBank/DDBJ databases">
        <title>A genomic encyclopedia of anaerobic methanotrophic archaea.</title>
        <authorList>
            <person name="Skennerton C.T."/>
            <person name="Chadwick G.L."/>
            <person name="Laso-Perez R."/>
            <person name="Leu A.O."/>
            <person name="Speth D.R."/>
            <person name="Yu H."/>
            <person name="Morgan-Lang C."/>
            <person name="Hatzenpichler R."/>
            <person name="Goudeau D."/>
            <person name="Malmstrom R."/>
            <person name="Woyke T."/>
            <person name="Hallam S."/>
            <person name="Tyson G.W."/>
            <person name="Wegener G."/>
            <person name="Boetius A."/>
            <person name="Orphan V.J."/>
        </authorList>
    </citation>
    <scope>NUCLEOTIDE SEQUENCE</scope>
    <source>
        <strain evidence="1">CONS3730D10UFb2</strain>
    </source>
</reference>
<comment type="caution">
    <text evidence="1">The sequence shown here is derived from an EMBL/GenBank/DDBJ whole genome shotgun (WGS) entry which is preliminary data.</text>
</comment>
<evidence type="ECO:0000313" key="1">
    <source>
        <dbReference type="EMBL" id="TKY91551.1"/>
    </source>
</evidence>
<protein>
    <submittedName>
        <fullName evidence="1">Uncharacterized protein</fullName>
    </submittedName>
</protein>
<proteinExistence type="predicted"/>
<evidence type="ECO:0000313" key="2">
    <source>
        <dbReference type="Proteomes" id="UP000315423"/>
    </source>
</evidence>
<dbReference type="Proteomes" id="UP000315423">
    <property type="component" value="Unassembled WGS sequence"/>
</dbReference>
<organism evidence="1 2">
    <name type="scientific">Candidatus Methanomarinus sp</name>
    <dbReference type="NCBI Taxonomy" id="3386244"/>
    <lineage>
        <taxon>Archaea</taxon>
        <taxon>Methanobacteriati</taxon>
        <taxon>Methanobacteriota</taxon>
        <taxon>Stenosarchaea group</taxon>
        <taxon>Methanomicrobia</taxon>
        <taxon>Methanosarcinales</taxon>
        <taxon>ANME-2 cluster</taxon>
        <taxon>Candidatus Methanocomedenaceae</taxon>
        <taxon>Candidatus Methanomarinus</taxon>
    </lineage>
</organism>
<feature type="non-terminal residue" evidence="1">
    <location>
        <position position="1"/>
    </location>
</feature>